<accession>A0ABM8W1P7</accession>
<organism evidence="1 2">
    <name type="scientific">Gigaspora margarita</name>
    <dbReference type="NCBI Taxonomy" id="4874"/>
    <lineage>
        <taxon>Eukaryota</taxon>
        <taxon>Fungi</taxon>
        <taxon>Fungi incertae sedis</taxon>
        <taxon>Mucoromycota</taxon>
        <taxon>Glomeromycotina</taxon>
        <taxon>Glomeromycetes</taxon>
        <taxon>Diversisporales</taxon>
        <taxon>Gigasporaceae</taxon>
        <taxon>Gigaspora</taxon>
    </lineage>
</organism>
<reference evidence="1 2" key="1">
    <citation type="submission" date="2021-06" db="EMBL/GenBank/DDBJ databases">
        <authorList>
            <person name="Kallberg Y."/>
            <person name="Tangrot J."/>
            <person name="Rosling A."/>
        </authorList>
    </citation>
    <scope>NUCLEOTIDE SEQUENCE [LARGE SCALE GENOMIC DNA]</scope>
    <source>
        <strain evidence="1 2">120-4 pot B 10/14</strain>
    </source>
</reference>
<sequence>MVNQRVRTTLSITINPRLYQRLKEEIGDRKVSGFVEKAIAKELGEYDSKLEQEQKKFQQSLIRGYKAMAKNKKFDQVKETRKPFRPCLIISHDNQNQNDEEIIVSPLTTQEVIAGEVQFFEVLVENNPEIGLDEPSRILLNRIHTIDKELRLIKKLGKVDNKTWNQA</sequence>
<protein>
    <submittedName>
        <fullName evidence="1">1803_t:CDS:1</fullName>
    </submittedName>
</protein>
<dbReference type="SUPFAM" id="SSF50118">
    <property type="entry name" value="Cell growth inhibitor/plasmid maintenance toxic component"/>
    <property type="match status" value="1"/>
</dbReference>
<proteinExistence type="predicted"/>
<dbReference type="Pfam" id="PF02452">
    <property type="entry name" value="PemK_toxin"/>
    <property type="match status" value="1"/>
</dbReference>
<evidence type="ECO:0000313" key="2">
    <source>
        <dbReference type="Proteomes" id="UP000789901"/>
    </source>
</evidence>
<dbReference type="EMBL" id="CAJVQB010000689">
    <property type="protein sequence ID" value="CAG8502273.1"/>
    <property type="molecule type" value="Genomic_DNA"/>
</dbReference>
<gene>
    <name evidence="1" type="ORF">GMARGA_LOCUS2262</name>
</gene>
<keyword evidence="2" id="KW-1185">Reference proteome</keyword>
<dbReference type="Gene3D" id="2.30.30.110">
    <property type="match status" value="1"/>
</dbReference>
<evidence type="ECO:0000313" key="1">
    <source>
        <dbReference type="EMBL" id="CAG8502273.1"/>
    </source>
</evidence>
<dbReference type="InterPro" id="IPR011067">
    <property type="entry name" value="Plasmid_toxin/cell-grow_inhib"/>
</dbReference>
<name>A0ABM8W1P7_GIGMA</name>
<dbReference type="InterPro" id="IPR003477">
    <property type="entry name" value="PemK-like"/>
</dbReference>
<comment type="caution">
    <text evidence="1">The sequence shown here is derived from an EMBL/GenBank/DDBJ whole genome shotgun (WGS) entry which is preliminary data.</text>
</comment>
<dbReference type="Proteomes" id="UP000789901">
    <property type="component" value="Unassembled WGS sequence"/>
</dbReference>